<dbReference type="CDD" id="cd08509">
    <property type="entry name" value="PBP2_TmCBP_oligosaccharides_like"/>
    <property type="match status" value="1"/>
</dbReference>
<keyword evidence="6" id="KW-1185">Reference proteome</keyword>
<accession>A0A2P8I1H6</accession>
<evidence type="ECO:0000313" key="6">
    <source>
        <dbReference type="Proteomes" id="UP000241118"/>
    </source>
</evidence>
<dbReference type="RefSeq" id="WP_245950595.1">
    <property type="nucleotide sequence ID" value="NZ_PYAX01000014.1"/>
</dbReference>
<dbReference type="GO" id="GO:1904680">
    <property type="term" value="F:peptide transmembrane transporter activity"/>
    <property type="evidence" value="ECO:0007669"/>
    <property type="project" value="TreeGrafter"/>
</dbReference>
<dbReference type="Gene3D" id="3.90.76.10">
    <property type="entry name" value="Dipeptide-binding Protein, Domain 1"/>
    <property type="match status" value="1"/>
</dbReference>
<comment type="similarity">
    <text evidence="1">Belongs to the bacterial solute-binding protein 5 family.</text>
</comment>
<proteinExistence type="inferred from homology"/>
<protein>
    <submittedName>
        <fullName evidence="5">Peptide/nickel transport system substrate-binding protein</fullName>
    </submittedName>
</protein>
<dbReference type="InterPro" id="IPR000914">
    <property type="entry name" value="SBP_5_dom"/>
</dbReference>
<dbReference type="InterPro" id="IPR030678">
    <property type="entry name" value="Peptide/Ni-bd"/>
</dbReference>
<evidence type="ECO:0000259" key="4">
    <source>
        <dbReference type="Pfam" id="PF00496"/>
    </source>
</evidence>
<keyword evidence="3" id="KW-0732">Signal</keyword>
<feature type="domain" description="Solute-binding protein family 5" evidence="4">
    <location>
        <begin position="94"/>
        <end position="467"/>
    </location>
</feature>
<organism evidence="5 6">
    <name type="scientific">Saccharothrix carnea</name>
    <dbReference type="NCBI Taxonomy" id="1280637"/>
    <lineage>
        <taxon>Bacteria</taxon>
        <taxon>Bacillati</taxon>
        <taxon>Actinomycetota</taxon>
        <taxon>Actinomycetes</taxon>
        <taxon>Pseudonocardiales</taxon>
        <taxon>Pseudonocardiaceae</taxon>
        <taxon>Saccharothrix</taxon>
    </lineage>
</organism>
<dbReference type="InterPro" id="IPR039424">
    <property type="entry name" value="SBP_5"/>
</dbReference>
<comment type="caution">
    <text evidence="5">The sequence shown here is derived from an EMBL/GenBank/DDBJ whole genome shotgun (WGS) entry which is preliminary data.</text>
</comment>
<dbReference type="GO" id="GO:0042597">
    <property type="term" value="C:periplasmic space"/>
    <property type="evidence" value="ECO:0007669"/>
    <property type="project" value="UniProtKB-ARBA"/>
</dbReference>
<dbReference type="Gene3D" id="3.40.190.10">
    <property type="entry name" value="Periplasmic binding protein-like II"/>
    <property type="match status" value="1"/>
</dbReference>
<dbReference type="Gene3D" id="3.10.105.10">
    <property type="entry name" value="Dipeptide-binding Protein, Domain 3"/>
    <property type="match status" value="1"/>
</dbReference>
<dbReference type="PANTHER" id="PTHR30290">
    <property type="entry name" value="PERIPLASMIC BINDING COMPONENT OF ABC TRANSPORTER"/>
    <property type="match status" value="1"/>
</dbReference>
<gene>
    <name evidence="5" type="ORF">B0I31_114130</name>
</gene>
<name>A0A2P8I1H6_SACCR</name>
<dbReference type="PIRSF" id="PIRSF002741">
    <property type="entry name" value="MppA"/>
    <property type="match status" value="1"/>
</dbReference>
<dbReference type="AlphaFoldDB" id="A0A2P8I1H6"/>
<evidence type="ECO:0000256" key="3">
    <source>
        <dbReference type="ARBA" id="ARBA00022729"/>
    </source>
</evidence>
<evidence type="ECO:0000256" key="1">
    <source>
        <dbReference type="ARBA" id="ARBA00005695"/>
    </source>
</evidence>
<dbReference type="Pfam" id="PF00496">
    <property type="entry name" value="SBP_bac_5"/>
    <property type="match status" value="1"/>
</dbReference>
<reference evidence="5 6" key="1">
    <citation type="submission" date="2018-03" db="EMBL/GenBank/DDBJ databases">
        <title>Genomic Encyclopedia of Type Strains, Phase III (KMG-III): the genomes of soil and plant-associated and newly described type strains.</title>
        <authorList>
            <person name="Whitman W."/>
        </authorList>
    </citation>
    <scope>NUCLEOTIDE SEQUENCE [LARGE SCALE GENOMIC DNA]</scope>
    <source>
        <strain evidence="5 6">CGMCC 4.7097</strain>
    </source>
</reference>
<dbReference type="GO" id="GO:0043190">
    <property type="term" value="C:ATP-binding cassette (ABC) transporter complex"/>
    <property type="evidence" value="ECO:0007669"/>
    <property type="project" value="InterPro"/>
</dbReference>
<dbReference type="PANTHER" id="PTHR30290:SF9">
    <property type="entry name" value="OLIGOPEPTIDE-BINDING PROTEIN APPA"/>
    <property type="match status" value="1"/>
</dbReference>
<dbReference type="SUPFAM" id="SSF53850">
    <property type="entry name" value="Periplasmic binding protein-like II"/>
    <property type="match status" value="1"/>
</dbReference>
<sequence length="572" mass="61683">MSRDPNVKEDVVMMSRSPGARARAASALLAAAVVAAGCGPSDTSAGAEGSTLVTYSGQSGDYQINFNPFAPTSIGGGGTIFQPLFFYNVLRDAEPAPRLGTEFDWNEDGTQLSITLRDGVTWSDGEKFTADDVVFTLDMISKHKGMNNTGYAGRAEAVDDAHVVIRFDRPSFLDGPAVLGRTYIVPEHKWKDIADPAVAVVEDPVGTGPYLLEEFKPQAFTFKANPDYWGGEPAVKRVRSLSLSGNQAGIAALKAGQIDWQTGPVPEIEDIGKNYPGYQATITHANQIALVTCSSATLGCQGPQTDPAVRQAIYHAIDRTQTDALAFEDTGSDISPGFLLPSRDGDLISDRLRNRTAPMRPDLDTARQILESAGYAKGPDGVYAKDGVPVSLTLSVVAGWTDYITAVDTMSQQLQQAGIKVTPQQVSWNEFVDSRDRGAFQLIIDSLYQGPAPDPYYLYNYFFSTAQTAAVGAKPGPNVSRFSDPQVDQALDALKLLNPTDTAARQPHLDAIQTRIEQAMPYIPVLTQGTISVYHDAKFTGWPKDGDLYASPAVWAHPDATEVLLRLRPTGK</sequence>
<evidence type="ECO:0000313" key="5">
    <source>
        <dbReference type="EMBL" id="PSL52303.1"/>
    </source>
</evidence>
<dbReference type="EMBL" id="PYAX01000014">
    <property type="protein sequence ID" value="PSL52303.1"/>
    <property type="molecule type" value="Genomic_DNA"/>
</dbReference>
<dbReference type="Proteomes" id="UP000241118">
    <property type="component" value="Unassembled WGS sequence"/>
</dbReference>
<evidence type="ECO:0000256" key="2">
    <source>
        <dbReference type="ARBA" id="ARBA00022448"/>
    </source>
</evidence>
<dbReference type="GO" id="GO:0015833">
    <property type="term" value="P:peptide transport"/>
    <property type="evidence" value="ECO:0007669"/>
    <property type="project" value="TreeGrafter"/>
</dbReference>
<keyword evidence="2" id="KW-0813">Transport</keyword>